<keyword evidence="1" id="KW-0812">Transmembrane</keyword>
<evidence type="ECO:0000313" key="3">
    <source>
        <dbReference type="Proteomes" id="UP000554054"/>
    </source>
</evidence>
<evidence type="ECO:0000313" key="2">
    <source>
        <dbReference type="EMBL" id="NYF98308.1"/>
    </source>
</evidence>
<keyword evidence="1" id="KW-0472">Membrane</keyword>
<evidence type="ECO:0000256" key="1">
    <source>
        <dbReference type="SAM" id="Phobius"/>
    </source>
</evidence>
<accession>A0A852VR62</accession>
<feature type="transmembrane region" description="Helical" evidence="1">
    <location>
        <begin position="158"/>
        <end position="182"/>
    </location>
</feature>
<feature type="transmembrane region" description="Helical" evidence="1">
    <location>
        <begin position="67"/>
        <end position="92"/>
    </location>
</feature>
<dbReference type="EMBL" id="JACCAE010000001">
    <property type="protein sequence ID" value="NYF98308.1"/>
    <property type="molecule type" value="Genomic_DNA"/>
</dbReference>
<feature type="transmembrane region" description="Helical" evidence="1">
    <location>
        <begin position="127"/>
        <end position="146"/>
    </location>
</feature>
<sequence>MSAADETTTDTSPEPGGGVTGALGGAAHLAAWGFVFLILRIFAVSGYDWDTAFLVSTTLGIDDGLALMFGSLMAGHLVTSIVLVVVVPLLIAARLWGPPGHRPVVMLLTTVGLVTMLALTVSFRSWWLLPTMLVVLAAITVTRRLLRESSLRHLLIAGLARASWVAAVSALVVAAFVTTPWVPQETIETTEGIVTGHVLSVDSGYLNVLTDEQEFVIILTKDVLSRD</sequence>
<dbReference type="AlphaFoldDB" id="A0A852VR62"/>
<organism evidence="2 3">
    <name type="scientific">Janibacter cremeus</name>
    <dbReference type="NCBI Taxonomy" id="1285192"/>
    <lineage>
        <taxon>Bacteria</taxon>
        <taxon>Bacillati</taxon>
        <taxon>Actinomycetota</taxon>
        <taxon>Actinomycetes</taxon>
        <taxon>Micrococcales</taxon>
        <taxon>Intrasporangiaceae</taxon>
        <taxon>Janibacter</taxon>
    </lineage>
</organism>
<comment type="caution">
    <text evidence="2">The sequence shown here is derived from an EMBL/GenBank/DDBJ whole genome shotgun (WGS) entry which is preliminary data.</text>
</comment>
<name>A0A852VR62_9MICO</name>
<reference evidence="2 3" key="1">
    <citation type="submission" date="2020-07" db="EMBL/GenBank/DDBJ databases">
        <title>Sequencing the genomes of 1000 actinobacteria strains.</title>
        <authorList>
            <person name="Klenk H.-P."/>
        </authorList>
    </citation>
    <scope>NUCLEOTIDE SEQUENCE [LARGE SCALE GENOMIC DNA]</scope>
    <source>
        <strain evidence="2 3">DSM 26154</strain>
    </source>
</reference>
<keyword evidence="3" id="KW-1185">Reference proteome</keyword>
<dbReference type="Proteomes" id="UP000554054">
    <property type="component" value="Unassembled WGS sequence"/>
</dbReference>
<proteinExistence type="predicted"/>
<protein>
    <submittedName>
        <fullName evidence="2">Uncharacterized protein</fullName>
    </submittedName>
</protein>
<dbReference type="RefSeq" id="WP_185991134.1">
    <property type="nucleotide sequence ID" value="NZ_JACCAE010000001.1"/>
</dbReference>
<feature type="transmembrane region" description="Helical" evidence="1">
    <location>
        <begin position="104"/>
        <end position="121"/>
    </location>
</feature>
<keyword evidence="1" id="KW-1133">Transmembrane helix</keyword>
<feature type="transmembrane region" description="Helical" evidence="1">
    <location>
        <begin position="29"/>
        <end position="47"/>
    </location>
</feature>
<gene>
    <name evidence="2" type="ORF">BJY20_001700</name>
</gene>